<gene>
    <name evidence="1" type="ORF">DAPPUDRAFT_229608</name>
</gene>
<dbReference type="InParanoid" id="E9HRR1"/>
<proteinExistence type="predicted"/>
<dbReference type="Proteomes" id="UP000000305">
    <property type="component" value="Unassembled WGS sequence"/>
</dbReference>
<protein>
    <submittedName>
        <fullName evidence="1">Uncharacterized protein</fullName>
    </submittedName>
</protein>
<accession>E9HRR1</accession>
<sequence>MNNSQEMSNEILKIVEEASQKIVNSHKTTDGDDSMSRTAQQFMELFSKNLTTAIDIAFKGDDEAAAGTEMNLKEDEEENKAISDVIFKRRQGTKRCKDIIEKTLSIEKKAVMALEVNPGVVNVQEFERQPVPYKKEELKVSTNKTVSSIKSSTVKVVDLNHRVKELVQAAILSKEVDAVEF</sequence>
<name>E9HRR1_DAPPU</name>
<dbReference type="OrthoDB" id="6349463at2759"/>
<dbReference type="KEGG" id="dpx:DAPPUDRAFT_229608"/>
<evidence type="ECO:0000313" key="1">
    <source>
        <dbReference type="EMBL" id="EFX65579.1"/>
    </source>
</evidence>
<dbReference type="AlphaFoldDB" id="E9HRR1"/>
<dbReference type="EMBL" id="GL732740">
    <property type="protein sequence ID" value="EFX65579.1"/>
    <property type="molecule type" value="Genomic_DNA"/>
</dbReference>
<dbReference type="HOGENOM" id="CLU_1490496_0_0_1"/>
<keyword evidence="2" id="KW-1185">Reference proteome</keyword>
<organism evidence="1 2">
    <name type="scientific">Daphnia pulex</name>
    <name type="common">Water flea</name>
    <dbReference type="NCBI Taxonomy" id="6669"/>
    <lineage>
        <taxon>Eukaryota</taxon>
        <taxon>Metazoa</taxon>
        <taxon>Ecdysozoa</taxon>
        <taxon>Arthropoda</taxon>
        <taxon>Crustacea</taxon>
        <taxon>Branchiopoda</taxon>
        <taxon>Diplostraca</taxon>
        <taxon>Cladocera</taxon>
        <taxon>Anomopoda</taxon>
        <taxon>Daphniidae</taxon>
        <taxon>Daphnia</taxon>
    </lineage>
</organism>
<reference evidence="1 2" key="1">
    <citation type="journal article" date="2011" name="Science">
        <title>The ecoresponsive genome of Daphnia pulex.</title>
        <authorList>
            <person name="Colbourne J.K."/>
            <person name="Pfrender M.E."/>
            <person name="Gilbert D."/>
            <person name="Thomas W.K."/>
            <person name="Tucker A."/>
            <person name="Oakley T.H."/>
            <person name="Tokishita S."/>
            <person name="Aerts A."/>
            <person name="Arnold G.J."/>
            <person name="Basu M.K."/>
            <person name="Bauer D.J."/>
            <person name="Caceres C.E."/>
            <person name="Carmel L."/>
            <person name="Casola C."/>
            <person name="Choi J.H."/>
            <person name="Detter J.C."/>
            <person name="Dong Q."/>
            <person name="Dusheyko S."/>
            <person name="Eads B.D."/>
            <person name="Frohlich T."/>
            <person name="Geiler-Samerotte K.A."/>
            <person name="Gerlach D."/>
            <person name="Hatcher P."/>
            <person name="Jogdeo S."/>
            <person name="Krijgsveld J."/>
            <person name="Kriventseva E.V."/>
            <person name="Kultz D."/>
            <person name="Laforsch C."/>
            <person name="Lindquist E."/>
            <person name="Lopez J."/>
            <person name="Manak J.R."/>
            <person name="Muller J."/>
            <person name="Pangilinan J."/>
            <person name="Patwardhan R.P."/>
            <person name="Pitluck S."/>
            <person name="Pritham E.J."/>
            <person name="Rechtsteiner A."/>
            <person name="Rho M."/>
            <person name="Rogozin I.B."/>
            <person name="Sakarya O."/>
            <person name="Salamov A."/>
            <person name="Schaack S."/>
            <person name="Shapiro H."/>
            <person name="Shiga Y."/>
            <person name="Skalitzky C."/>
            <person name="Smith Z."/>
            <person name="Souvorov A."/>
            <person name="Sung W."/>
            <person name="Tang Z."/>
            <person name="Tsuchiya D."/>
            <person name="Tu H."/>
            <person name="Vos H."/>
            <person name="Wang M."/>
            <person name="Wolf Y.I."/>
            <person name="Yamagata H."/>
            <person name="Yamada T."/>
            <person name="Ye Y."/>
            <person name="Shaw J.R."/>
            <person name="Andrews J."/>
            <person name="Crease T.J."/>
            <person name="Tang H."/>
            <person name="Lucas S.M."/>
            <person name="Robertson H.M."/>
            <person name="Bork P."/>
            <person name="Koonin E.V."/>
            <person name="Zdobnov E.M."/>
            <person name="Grigoriev I.V."/>
            <person name="Lynch M."/>
            <person name="Boore J.L."/>
        </authorList>
    </citation>
    <scope>NUCLEOTIDE SEQUENCE [LARGE SCALE GENOMIC DNA]</scope>
</reference>
<evidence type="ECO:0000313" key="2">
    <source>
        <dbReference type="Proteomes" id="UP000000305"/>
    </source>
</evidence>